<keyword evidence="2" id="KW-1185">Reference proteome</keyword>
<evidence type="ECO:0000313" key="2">
    <source>
        <dbReference type="Proteomes" id="UP001060085"/>
    </source>
</evidence>
<gene>
    <name evidence="1" type="ORF">M9H77_09949</name>
</gene>
<proteinExistence type="predicted"/>
<organism evidence="1 2">
    <name type="scientific">Catharanthus roseus</name>
    <name type="common">Madagascar periwinkle</name>
    <name type="synonym">Vinca rosea</name>
    <dbReference type="NCBI Taxonomy" id="4058"/>
    <lineage>
        <taxon>Eukaryota</taxon>
        <taxon>Viridiplantae</taxon>
        <taxon>Streptophyta</taxon>
        <taxon>Embryophyta</taxon>
        <taxon>Tracheophyta</taxon>
        <taxon>Spermatophyta</taxon>
        <taxon>Magnoliopsida</taxon>
        <taxon>eudicotyledons</taxon>
        <taxon>Gunneridae</taxon>
        <taxon>Pentapetalae</taxon>
        <taxon>asterids</taxon>
        <taxon>lamiids</taxon>
        <taxon>Gentianales</taxon>
        <taxon>Apocynaceae</taxon>
        <taxon>Rauvolfioideae</taxon>
        <taxon>Vinceae</taxon>
        <taxon>Catharanthinae</taxon>
        <taxon>Catharanthus</taxon>
    </lineage>
</organism>
<dbReference type="Proteomes" id="UP001060085">
    <property type="component" value="Linkage Group LG02"/>
</dbReference>
<sequence>MSPKAEVHVEFKQKATKYQKMKFMIPKNKTKPKLNETMSGFTNSTAIFINPHYKIAQGQTHRQHWRLLPKIQAKLESYEQKTNLRRTILSTFLTTSAAAAAGGLGLNYGGGSPKEALAAEKWGTRSFALEKILEPELSPEDSVTRIRQTADGLHTLREMLENMSWRYILFYIRVKQSYLSKDMTNAIPMVPLAQRDNYVTTANQLVDNMAEFDRYIRTPKIYESYLYYEKTLQSIDDLVGFLP</sequence>
<name>A0ACC0C282_CATRO</name>
<accession>A0ACC0C282</accession>
<evidence type="ECO:0000313" key="1">
    <source>
        <dbReference type="EMBL" id="KAI5678999.1"/>
    </source>
</evidence>
<reference evidence="2" key="1">
    <citation type="journal article" date="2023" name="Nat. Plants">
        <title>Single-cell RNA sequencing provides a high-resolution roadmap for understanding the multicellular compartmentation of specialized metabolism.</title>
        <authorList>
            <person name="Sun S."/>
            <person name="Shen X."/>
            <person name="Li Y."/>
            <person name="Li Y."/>
            <person name="Wang S."/>
            <person name="Li R."/>
            <person name="Zhang H."/>
            <person name="Shen G."/>
            <person name="Guo B."/>
            <person name="Wei J."/>
            <person name="Xu J."/>
            <person name="St-Pierre B."/>
            <person name="Chen S."/>
            <person name="Sun C."/>
        </authorList>
    </citation>
    <scope>NUCLEOTIDE SEQUENCE [LARGE SCALE GENOMIC DNA]</scope>
</reference>
<dbReference type="EMBL" id="CM044702">
    <property type="protein sequence ID" value="KAI5678999.1"/>
    <property type="molecule type" value="Genomic_DNA"/>
</dbReference>
<protein>
    <submittedName>
        <fullName evidence="1">Uncharacterized protein</fullName>
    </submittedName>
</protein>
<comment type="caution">
    <text evidence="1">The sequence shown here is derived from an EMBL/GenBank/DDBJ whole genome shotgun (WGS) entry which is preliminary data.</text>
</comment>